<feature type="chain" id="PRO_5045573006" evidence="1">
    <location>
        <begin position="26"/>
        <end position="171"/>
    </location>
</feature>
<dbReference type="Proteomes" id="UP001595457">
    <property type="component" value="Unassembled WGS sequence"/>
</dbReference>
<accession>A0ABV7AWR8</accession>
<feature type="signal peptide" evidence="1">
    <location>
        <begin position="1"/>
        <end position="25"/>
    </location>
</feature>
<keyword evidence="1" id="KW-0732">Signal</keyword>
<proteinExistence type="predicted"/>
<evidence type="ECO:0000256" key="1">
    <source>
        <dbReference type="SAM" id="SignalP"/>
    </source>
</evidence>
<sequence>MNRFPCCWRGALLAGLLIGPTSAPAAPLTVVEDRGGVSAAPYYQRISPEPEEPDPVPPLAPLEAAQGLPLRSPRLRPGPVSGQAIRAPGLSAFFLVGDDALSFRWLQQRGDRLRQLQAVGLVVNVENQERLEALRRAAPGLQLVPAAGDDLAERLGLKHYPVLITSSALEQ</sequence>
<dbReference type="NCBIfam" id="TIGR03765">
    <property type="entry name" value="ICE_PFL_4695"/>
    <property type="match status" value="1"/>
</dbReference>
<protein>
    <submittedName>
        <fullName evidence="2">Integrating conjugative element protein</fullName>
    </submittedName>
</protein>
<organism evidence="2 3">
    <name type="scientific">Azotobacter bryophylli</name>
    <dbReference type="NCBI Taxonomy" id="1986537"/>
    <lineage>
        <taxon>Bacteria</taxon>
        <taxon>Pseudomonadati</taxon>
        <taxon>Pseudomonadota</taxon>
        <taxon>Gammaproteobacteria</taxon>
        <taxon>Pseudomonadales</taxon>
        <taxon>Pseudomonadaceae</taxon>
        <taxon>Azotobacter</taxon>
    </lineage>
</organism>
<reference evidence="3" key="1">
    <citation type="journal article" date="2019" name="Int. J. Syst. Evol. Microbiol.">
        <title>The Global Catalogue of Microorganisms (GCM) 10K type strain sequencing project: providing services to taxonomists for standard genome sequencing and annotation.</title>
        <authorList>
            <consortium name="The Broad Institute Genomics Platform"/>
            <consortium name="The Broad Institute Genome Sequencing Center for Infectious Disease"/>
            <person name="Wu L."/>
            <person name="Ma J."/>
        </authorList>
    </citation>
    <scope>NUCLEOTIDE SEQUENCE [LARGE SCALE GENOMIC DNA]</scope>
    <source>
        <strain evidence="3">KCTC 62195</strain>
    </source>
</reference>
<dbReference type="RefSeq" id="WP_377815745.1">
    <property type="nucleotide sequence ID" value="NZ_JBHRSJ010000034.1"/>
</dbReference>
<comment type="caution">
    <text evidence="2">The sequence shown here is derived from an EMBL/GenBank/DDBJ whole genome shotgun (WGS) entry which is preliminary data.</text>
</comment>
<gene>
    <name evidence="2" type="ORF">ACFOJE_16680</name>
</gene>
<evidence type="ECO:0000313" key="2">
    <source>
        <dbReference type="EMBL" id="MFC2973839.1"/>
    </source>
</evidence>
<dbReference type="Pfam" id="PF11072">
    <property type="entry name" value="DUF2859"/>
    <property type="match status" value="1"/>
</dbReference>
<evidence type="ECO:0000313" key="3">
    <source>
        <dbReference type="Proteomes" id="UP001595457"/>
    </source>
</evidence>
<dbReference type="EMBL" id="JBHRSJ010000034">
    <property type="protein sequence ID" value="MFC2973839.1"/>
    <property type="molecule type" value="Genomic_DNA"/>
</dbReference>
<dbReference type="InterPro" id="IPR021300">
    <property type="entry name" value="Integr_conj_element_PFL4695"/>
</dbReference>
<keyword evidence="3" id="KW-1185">Reference proteome</keyword>
<name>A0ABV7AWR8_9GAMM</name>